<dbReference type="InterPro" id="IPR011324">
    <property type="entry name" value="Cytotoxic_necrot_fac-like_cat"/>
</dbReference>
<evidence type="ECO:0000256" key="3">
    <source>
        <dbReference type="HAMAP-Rule" id="MF_01440"/>
    </source>
</evidence>
<dbReference type="RefSeq" id="WP_310926927.1">
    <property type="nucleotide sequence ID" value="NZ_JAMQOQ010000001.1"/>
</dbReference>
<dbReference type="Gene3D" id="3.30.1330.200">
    <property type="match status" value="1"/>
</dbReference>
<accession>A0ABU2FX28</accession>
<dbReference type="InterPro" id="IPR005659">
    <property type="entry name" value="Chemorcpt_Glu_NH3ase_CheD"/>
</dbReference>
<evidence type="ECO:0000313" key="5">
    <source>
        <dbReference type="Proteomes" id="UP001254813"/>
    </source>
</evidence>
<comment type="function">
    <text evidence="3">Probably deamidates glutamine residues to glutamate on methyl-accepting chemotaxis receptors (MCPs), playing an important role in chemotaxis.</text>
</comment>
<sequence>MKVYTSTTTTAPAARAERERTKVGIADFAVASGDATLTTSGLGSCVGIALYDREAGVAGLAHAMLPYADGDATEAKYADTVVPALVRAMVEEGAEPRRMRAKLAGGSTMFEFSSADGSIGDRNVAAAKEALSRQGIRVVAEDVGGDHGRSLELAASTGAFRVRSAHVGETTL</sequence>
<dbReference type="Pfam" id="PF03975">
    <property type="entry name" value="CheD"/>
    <property type="match status" value="1"/>
</dbReference>
<keyword evidence="2 3" id="KW-0378">Hydrolase</keyword>
<gene>
    <name evidence="3" type="primary">cheD</name>
    <name evidence="4" type="ORF">NDI79_02805</name>
</gene>
<protein>
    <recommendedName>
        <fullName evidence="3">Probable chemoreceptor glutamine deamidase CheD</fullName>
        <ecNumber evidence="3">3.5.1.44</ecNumber>
    </recommendedName>
</protein>
<keyword evidence="1 3" id="KW-0145">Chemotaxis</keyword>
<reference evidence="4 5" key="1">
    <citation type="submission" date="2022-06" db="EMBL/GenBank/DDBJ databases">
        <title>Halogeometricum sp. a new haloarchaeum isolate from saline soil.</title>
        <authorList>
            <person name="Strakova D."/>
            <person name="Galisteo C."/>
            <person name="Sanchez-Porro C."/>
            <person name="Ventosa A."/>
        </authorList>
    </citation>
    <scope>NUCLEOTIDE SEQUENCE [LARGE SCALE GENOMIC DNA]</scope>
    <source>
        <strain evidence="5">S3BR25-2</strain>
    </source>
</reference>
<dbReference type="PANTHER" id="PTHR35147">
    <property type="entry name" value="CHEMORECEPTOR GLUTAMINE DEAMIDASE CHED-RELATED"/>
    <property type="match status" value="1"/>
</dbReference>
<dbReference type="Proteomes" id="UP001254813">
    <property type="component" value="Unassembled WGS sequence"/>
</dbReference>
<name>A0ABU2FX28_9EURY</name>
<dbReference type="EC" id="3.5.1.44" evidence="3"/>
<proteinExistence type="inferred from homology"/>
<dbReference type="SUPFAM" id="SSF64438">
    <property type="entry name" value="CNF1/YfiH-like putative cysteine hydrolases"/>
    <property type="match status" value="1"/>
</dbReference>
<dbReference type="EMBL" id="JAMQOQ010000001">
    <property type="protein sequence ID" value="MDS0293100.1"/>
    <property type="molecule type" value="Genomic_DNA"/>
</dbReference>
<comment type="similarity">
    <text evidence="3">Belongs to the CheD family.</text>
</comment>
<keyword evidence="5" id="KW-1185">Reference proteome</keyword>
<organism evidence="4 5">
    <name type="scientific">Halogeometricum luteum</name>
    <dbReference type="NCBI Taxonomy" id="2950537"/>
    <lineage>
        <taxon>Archaea</taxon>
        <taxon>Methanobacteriati</taxon>
        <taxon>Methanobacteriota</taxon>
        <taxon>Stenosarchaea group</taxon>
        <taxon>Halobacteria</taxon>
        <taxon>Halobacteriales</taxon>
        <taxon>Haloferacaceae</taxon>
        <taxon>Halogeometricum</taxon>
    </lineage>
</organism>
<dbReference type="HAMAP" id="MF_01440">
    <property type="entry name" value="CheD"/>
    <property type="match status" value="1"/>
</dbReference>
<dbReference type="InterPro" id="IPR038592">
    <property type="entry name" value="CheD-like_sf"/>
</dbReference>
<evidence type="ECO:0000256" key="2">
    <source>
        <dbReference type="ARBA" id="ARBA00022801"/>
    </source>
</evidence>
<comment type="catalytic activity">
    <reaction evidence="3">
        <text>L-glutaminyl-[protein] + H2O = L-glutamyl-[protein] + NH4(+)</text>
        <dbReference type="Rhea" id="RHEA:16441"/>
        <dbReference type="Rhea" id="RHEA-COMP:10207"/>
        <dbReference type="Rhea" id="RHEA-COMP:10208"/>
        <dbReference type="ChEBI" id="CHEBI:15377"/>
        <dbReference type="ChEBI" id="CHEBI:28938"/>
        <dbReference type="ChEBI" id="CHEBI:29973"/>
        <dbReference type="ChEBI" id="CHEBI:30011"/>
        <dbReference type="EC" id="3.5.1.44"/>
    </reaction>
</comment>
<dbReference type="CDD" id="cd16352">
    <property type="entry name" value="CheD"/>
    <property type="match status" value="1"/>
</dbReference>
<comment type="caution">
    <text evidence="4">The sequence shown here is derived from an EMBL/GenBank/DDBJ whole genome shotgun (WGS) entry which is preliminary data.</text>
</comment>
<dbReference type="PANTHER" id="PTHR35147:SF1">
    <property type="entry name" value="CHEMORECEPTOR GLUTAMINE DEAMIDASE CHED-RELATED"/>
    <property type="match status" value="1"/>
</dbReference>
<evidence type="ECO:0000313" key="4">
    <source>
        <dbReference type="EMBL" id="MDS0293100.1"/>
    </source>
</evidence>
<evidence type="ECO:0000256" key="1">
    <source>
        <dbReference type="ARBA" id="ARBA00022500"/>
    </source>
</evidence>